<reference evidence="3 4" key="1">
    <citation type="submission" date="2024-04" db="EMBL/GenBank/DDBJ databases">
        <title>draft genome sequnece of Paenibacillus filicis.</title>
        <authorList>
            <person name="Kim D.-U."/>
        </authorList>
    </citation>
    <scope>NUCLEOTIDE SEQUENCE [LARGE SCALE GENOMIC DNA]</scope>
    <source>
        <strain evidence="3 4">KACC14197</strain>
    </source>
</reference>
<accession>A0ABU9DQ77</accession>
<evidence type="ECO:0000256" key="1">
    <source>
        <dbReference type="SAM" id="MobiDB-lite"/>
    </source>
</evidence>
<feature type="compositionally biased region" description="Polar residues" evidence="1">
    <location>
        <begin position="95"/>
        <end position="104"/>
    </location>
</feature>
<organism evidence="3 4">
    <name type="scientific">Paenibacillus filicis</name>
    <dbReference type="NCBI Taxonomy" id="669464"/>
    <lineage>
        <taxon>Bacteria</taxon>
        <taxon>Bacillati</taxon>
        <taxon>Bacillota</taxon>
        <taxon>Bacilli</taxon>
        <taxon>Bacillales</taxon>
        <taxon>Paenibacillaceae</taxon>
        <taxon>Paenibacillus</taxon>
    </lineage>
</organism>
<feature type="region of interest" description="Disordered" evidence="1">
    <location>
        <begin position="64"/>
        <end position="110"/>
    </location>
</feature>
<evidence type="ECO:0000256" key="2">
    <source>
        <dbReference type="SAM" id="Phobius"/>
    </source>
</evidence>
<name>A0ABU9DQ77_9BACL</name>
<dbReference type="SUPFAM" id="SSF158791">
    <property type="entry name" value="MgtE N-terminal domain-like"/>
    <property type="match status" value="1"/>
</dbReference>
<keyword evidence="4" id="KW-1185">Reference proteome</keyword>
<gene>
    <name evidence="3" type="ORF">WMW72_20190</name>
</gene>
<evidence type="ECO:0000313" key="4">
    <source>
        <dbReference type="Proteomes" id="UP001469365"/>
    </source>
</evidence>
<dbReference type="RefSeq" id="WP_341417354.1">
    <property type="nucleotide sequence ID" value="NZ_JBBPCC010000013.1"/>
</dbReference>
<keyword evidence="2" id="KW-0472">Membrane</keyword>
<feature type="compositionally biased region" description="Basic and acidic residues" evidence="1">
    <location>
        <begin position="65"/>
        <end position="82"/>
    </location>
</feature>
<keyword evidence="2" id="KW-0812">Transmembrane</keyword>
<comment type="caution">
    <text evidence="3">The sequence shown here is derived from an EMBL/GenBank/DDBJ whole genome shotgun (WGS) entry which is preliminary data.</text>
</comment>
<protein>
    <recommendedName>
        <fullName evidence="5">Flagellar motility protein MotE, a chaperone for MotC folding</fullName>
    </recommendedName>
</protein>
<sequence length="308" mass="33591">MANTDTEQSGSYGAMERFLIWFLIPFVFTAVLLGVLLTIFDYDIVNSALKTANKIPIVNRVIPAPKEDPSTAKPADGAKKPEVAAAPTAEDALAQATSQANASEQELKKTEAVVQQRDQTIKDLQVKNSELEEKTKTKTQSDEEYTAQIQQLATMYAKMSPSKSAPILENLTLNEQVLVLSMMKTDERVKILEKMDPKKAAEASILIKDQKQVRDTQMAALQERLKQATQPAASAKTDQLSKDDLGATFANMTPKSAATVLLEMQNTSPDKVISILKSMDNAGRSKIMSALTDASKETAALISARLVQ</sequence>
<dbReference type="EMBL" id="JBBPCC010000013">
    <property type="protein sequence ID" value="MEK8130230.1"/>
    <property type="molecule type" value="Genomic_DNA"/>
</dbReference>
<proteinExistence type="predicted"/>
<evidence type="ECO:0000313" key="3">
    <source>
        <dbReference type="EMBL" id="MEK8130230.1"/>
    </source>
</evidence>
<keyword evidence="2" id="KW-1133">Transmembrane helix</keyword>
<evidence type="ECO:0008006" key="5">
    <source>
        <dbReference type="Google" id="ProtNLM"/>
    </source>
</evidence>
<dbReference type="Proteomes" id="UP001469365">
    <property type="component" value="Unassembled WGS sequence"/>
</dbReference>
<feature type="transmembrane region" description="Helical" evidence="2">
    <location>
        <begin position="18"/>
        <end position="40"/>
    </location>
</feature>